<dbReference type="Pfam" id="PF00126">
    <property type="entry name" value="HTH_1"/>
    <property type="match status" value="1"/>
</dbReference>
<evidence type="ECO:0000256" key="2">
    <source>
        <dbReference type="ARBA" id="ARBA00023015"/>
    </source>
</evidence>
<keyword evidence="2" id="KW-0805">Transcription regulation</keyword>
<organism evidence="6 7">
    <name type="scientific">Thauera linaloolentis (strain DSM 12138 / JCM 21573 / CCUG 41526 / CIP 105981 / IAM 15112 / NBRC 102519 / 47Lol)</name>
    <dbReference type="NCBI Taxonomy" id="1123367"/>
    <lineage>
        <taxon>Bacteria</taxon>
        <taxon>Pseudomonadati</taxon>
        <taxon>Pseudomonadota</taxon>
        <taxon>Betaproteobacteria</taxon>
        <taxon>Rhodocyclales</taxon>
        <taxon>Zoogloeaceae</taxon>
        <taxon>Thauera</taxon>
    </lineage>
</organism>
<keyword evidence="3" id="KW-0238">DNA-binding</keyword>
<evidence type="ECO:0000256" key="1">
    <source>
        <dbReference type="ARBA" id="ARBA00009437"/>
    </source>
</evidence>
<dbReference type="SUPFAM" id="SSF46785">
    <property type="entry name" value="Winged helix' DNA-binding domain"/>
    <property type="match status" value="1"/>
</dbReference>
<dbReference type="InterPro" id="IPR000847">
    <property type="entry name" value="LysR_HTH_N"/>
</dbReference>
<evidence type="ECO:0000313" key="6">
    <source>
        <dbReference type="EMBL" id="ENO86254.1"/>
    </source>
</evidence>
<gene>
    <name evidence="6" type="ORF">C666_13690</name>
</gene>
<dbReference type="eggNOG" id="COG0583">
    <property type="taxonomic scope" value="Bacteria"/>
</dbReference>
<comment type="similarity">
    <text evidence="1">Belongs to the LysR transcriptional regulatory family.</text>
</comment>
<evidence type="ECO:0000256" key="4">
    <source>
        <dbReference type="ARBA" id="ARBA00023163"/>
    </source>
</evidence>
<feature type="domain" description="HTH lysR-type" evidence="5">
    <location>
        <begin position="3"/>
        <end position="60"/>
    </location>
</feature>
<dbReference type="GO" id="GO:0003700">
    <property type="term" value="F:DNA-binding transcription factor activity"/>
    <property type="evidence" value="ECO:0007669"/>
    <property type="project" value="InterPro"/>
</dbReference>
<dbReference type="FunFam" id="1.10.10.10:FF:000001">
    <property type="entry name" value="LysR family transcriptional regulator"/>
    <property type="match status" value="1"/>
</dbReference>
<dbReference type="PANTHER" id="PTHR30126:SF39">
    <property type="entry name" value="HTH-TYPE TRANSCRIPTIONAL REGULATOR CYSL"/>
    <property type="match status" value="1"/>
</dbReference>
<dbReference type="PRINTS" id="PR00039">
    <property type="entry name" value="HTHLYSR"/>
</dbReference>
<accession>N6Z265</accession>
<evidence type="ECO:0000259" key="5">
    <source>
        <dbReference type="PROSITE" id="PS50931"/>
    </source>
</evidence>
<dbReference type="AlphaFoldDB" id="N6Z265"/>
<dbReference type="CDD" id="cd05466">
    <property type="entry name" value="PBP2_LTTR_substrate"/>
    <property type="match status" value="1"/>
</dbReference>
<dbReference type="PROSITE" id="PS50931">
    <property type="entry name" value="HTH_LYSR"/>
    <property type="match status" value="1"/>
</dbReference>
<dbReference type="Gene3D" id="1.10.10.10">
    <property type="entry name" value="Winged helix-like DNA-binding domain superfamily/Winged helix DNA-binding domain"/>
    <property type="match status" value="1"/>
</dbReference>
<sequence length="308" mass="34027">MSIRIEDLVSFVATVHHQSLSRAAEALGLTQPAVTRRIQSLEEGLGSTLLDRDTKPPKPNALGRRVFAQCEQVLREVDNLKALVESKATPQGKLSLGVTQAVAEIGVRELLDVFSSHYQSLDISIGTRWSNELVRQVDLGEIDAATVMLPAGTDFPPSLVARHLRPIEMLVVCAAGRWPERPEPYRLYDLRNSKWIVNPDGCGFRARLQRALGDLGLPFQVAMDAFGTELQLQFVSEGLALGLATRAQLERSRYRDGIRILPVTDFNPSTELWLIHNRVPGNLKHPIDLFGETVSSIFTGQDKKSSGS</sequence>
<name>N6Z265_THAL4</name>
<dbReference type="SUPFAM" id="SSF53850">
    <property type="entry name" value="Periplasmic binding protein-like II"/>
    <property type="match status" value="1"/>
</dbReference>
<keyword evidence="4" id="KW-0804">Transcription</keyword>
<dbReference type="OrthoDB" id="8679465at2"/>
<dbReference type="EMBL" id="AMXE01000058">
    <property type="protein sequence ID" value="ENO86254.1"/>
    <property type="molecule type" value="Genomic_DNA"/>
</dbReference>
<dbReference type="PANTHER" id="PTHR30126">
    <property type="entry name" value="HTH-TYPE TRANSCRIPTIONAL REGULATOR"/>
    <property type="match status" value="1"/>
</dbReference>
<dbReference type="GO" id="GO:0000976">
    <property type="term" value="F:transcription cis-regulatory region binding"/>
    <property type="evidence" value="ECO:0007669"/>
    <property type="project" value="TreeGrafter"/>
</dbReference>
<evidence type="ECO:0000313" key="7">
    <source>
        <dbReference type="Proteomes" id="UP000013232"/>
    </source>
</evidence>
<dbReference type="InterPro" id="IPR036388">
    <property type="entry name" value="WH-like_DNA-bd_sf"/>
</dbReference>
<dbReference type="InterPro" id="IPR036390">
    <property type="entry name" value="WH_DNA-bd_sf"/>
</dbReference>
<dbReference type="STRING" id="1123367.GCA_000621305_02984"/>
<proteinExistence type="inferred from homology"/>
<protein>
    <submittedName>
        <fullName evidence="6">LysR family transcriptional regulator</fullName>
    </submittedName>
</protein>
<evidence type="ECO:0000256" key="3">
    <source>
        <dbReference type="ARBA" id="ARBA00023125"/>
    </source>
</evidence>
<keyword evidence="7" id="KW-1185">Reference proteome</keyword>
<dbReference type="RefSeq" id="WP_004340807.1">
    <property type="nucleotide sequence ID" value="NZ_AMXE01000058.1"/>
</dbReference>
<dbReference type="Gene3D" id="3.40.190.10">
    <property type="entry name" value="Periplasmic binding protein-like II"/>
    <property type="match status" value="2"/>
</dbReference>
<dbReference type="Proteomes" id="UP000013232">
    <property type="component" value="Unassembled WGS sequence"/>
</dbReference>
<reference evidence="6 7" key="1">
    <citation type="submission" date="2012-09" db="EMBL/GenBank/DDBJ databases">
        <title>Draft Genome Sequences of 6 Strains from Genus Thauera.</title>
        <authorList>
            <person name="Liu B."/>
            <person name="Shapleigh J.P."/>
            <person name="Frostegard A.H."/>
        </authorList>
    </citation>
    <scope>NUCLEOTIDE SEQUENCE [LARGE SCALE GENOMIC DNA]</scope>
    <source>
        <strain evidence="7">47Lol / DSM 12138</strain>
    </source>
</reference>
<dbReference type="Pfam" id="PF03466">
    <property type="entry name" value="LysR_substrate"/>
    <property type="match status" value="1"/>
</dbReference>
<dbReference type="InterPro" id="IPR005119">
    <property type="entry name" value="LysR_subst-bd"/>
</dbReference>
<comment type="caution">
    <text evidence="6">The sequence shown here is derived from an EMBL/GenBank/DDBJ whole genome shotgun (WGS) entry which is preliminary data.</text>
</comment>